<dbReference type="SMART" id="SM00460">
    <property type="entry name" value="TGc"/>
    <property type="match status" value="1"/>
</dbReference>
<dbReference type="EMBL" id="JABUBU010000002">
    <property type="protein sequence ID" value="MBY6366257.1"/>
    <property type="molecule type" value="Genomic_DNA"/>
</dbReference>
<feature type="domain" description="Transglutaminase-like" evidence="1">
    <location>
        <begin position="192"/>
        <end position="262"/>
    </location>
</feature>
<dbReference type="Pfam" id="PF08379">
    <property type="entry name" value="Bact_transglu_N"/>
    <property type="match status" value="1"/>
</dbReference>
<dbReference type="PANTHER" id="PTHR33490:SF7">
    <property type="entry name" value="BLR2979 PROTEIN"/>
    <property type="match status" value="1"/>
</dbReference>
<protein>
    <submittedName>
        <fullName evidence="2">Transglutaminase family protein</fullName>
    </submittedName>
</protein>
<dbReference type="InterPro" id="IPR038765">
    <property type="entry name" value="Papain-like_cys_pep_sf"/>
</dbReference>
<name>A0ABS7P1K6_9NOCA</name>
<dbReference type="PANTHER" id="PTHR33490">
    <property type="entry name" value="BLR5614 PROTEIN-RELATED"/>
    <property type="match status" value="1"/>
</dbReference>
<dbReference type="SUPFAM" id="SSF54001">
    <property type="entry name" value="Cysteine proteinases"/>
    <property type="match status" value="1"/>
</dbReference>
<keyword evidence="3" id="KW-1185">Reference proteome</keyword>
<reference evidence="2 3" key="1">
    <citation type="submission" date="2020-06" db="EMBL/GenBank/DDBJ databases">
        <title>Taxonomy, biology and ecology of Rhodococcus bacteria occurring in California pistachio and other woody hosts as revealed by genome sequence analyses.</title>
        <authorList>
            <person name="Gai Y."/>
            <person name="Riely B."/>
        </authorList>
    </citation>
    <scope>NUCLEOTIDE SEQUENCE [LARGE SCALE GENOMIC DNA]</scope>
    <source>
        <strain evidence="2 3">BP-281</strain>
    </source>
</reference>
<proteinExistence type="predicted"/>
<organism evidence="2 3">
    <name type="scientific">Rhodococcoides corynebacterioides</name>
    <dbReference type="NCBI Taxonomy" id="53972"/>
    <lineage>
        <taxon>Bacteria</taxon>
        <taxon>Bacillati</taxon>
        <taxon>Actinomycetota</taxon>
        <taxon>Actinomycetes</taxon>
        <taxon>Mycobacteriales</taxon>
        <taxon>Nocardiaceae</taxon>
        <taxon>Rhodococcoides</taxon>
    </lineage>
</organism>
<dbReference type="Pfam" id="PF01841">
    <property type="entry name" value="Transglut_core"/>
    <property type="match status" value="1"/>
</dbReference>
<comment type="caution">
    <text evidence="2">The sequence shown here is derived from an EMBL/GenBank/DDBJ whole genome shotgun (WGS) entry which is preliminary data.</text>
</comment>
<dbReference type="Gene3D" id="3.10.620.30">
    <property type="match status" value="1"/>
</dbReference>
<accession>A0ABS7P1K6</accession>
<dbReference type="InterPro" id="IPR013589">
    <property type="entry name" value="Bac_transglu_N"/>
</dbReference>
<evidence type="ECO:0000259" key="1">
    <source>
        <dbReference type="SMART" id="SM00460"/>
    </source>
</evidence>
<sequence>MGSRGGQGAVVTAHRDVRWYAVTHITDYHYSAPVTSSYGRGHLFPRTTAAQRCLDATVTVSPAPTDASSGTDVHGNETVFFHVTTPHEHLRVTARSLVAVRAPDPTQLTTGSAVEPWEDARPAGRADAAVDVEFALDLEPPEITDDVREYAAESLRPRRPLAEAVFDLQRRIHRDFTYRSGSTTTTTTVAHVMATRTGVCQDFARVAAACLRSHGLAARYVSGYLSTTPPPGKERMVGVDASHAWVSVRTSDGRWLDVDPTNDQWCDERYVTVAVGRDYDDVPPLRGIIYTDSARSRIQVSVDVAPVLPTVR</sequence>
<gene>
    <name evidence="2" type="ORF">HQ603_05755</name>
</gene>
<dbReference type="Proteomes" id="UP000825228">
    <property type="component" value="Unassembled WGS sequence"/>
</dbReference>
<dbReference type="InterPro" id="IPR002931">
    <property type="entry name" value="Transglutaminase-like"/>
</dbReference>
<evidence type="ECO:0000313" key="2">
    <source>
        <dbReference type="EMBL" id="MBY6366257.1"/>
    </source>
</evidence>
<evidence type="ECO:0000313" key="3">
    <source>
        <dbReference type="Proteomes" id="UP000825228"/>
    </source>
</evidence>